<comment type="similarity">
    <text evidence="1">Belongs to the LOB domain-containing protein family.</text>
</comment>
<accession>A9P1U3</accession>
<dbReference type="Pfam" id="PF03195">
    <property type="entry name" value="LOB"/>
    <property type="match status" value="1"/>
</dbReference>
<dbReference type="PROSITE" id="PS50891">
    <property type="entry name" value="LOB"/>
    <property type="match status" value="1"/>
</dbReference>
<reference evidence="4" key="1">
    <citation type="journal article" date="2008" name="BMC Genomics">
        <title>A conifer genomics resource of 200,000 spruce (Picea spp.) ESTs and 6,464 high-quality, sequence-finished full-length cDNAs for Sitka spruce (Picea sitchensis).</title>
        <authorList>
            <person name="Ralph S.G."/>
            <person name="Chun H.J."/>
            <person name="Kolosova N."/>
            <person name="Cooper D."/>
            <person name="Oddy C."/>
            <person name="Ritland C.E."/>
            <person name="Kirkpatrick R."/>
            <person name="Moore R."/>
            <person name="Barber S."/>
            <person name="Holt R.A."/>
            <person name="Jones S.J."/>
            <person name="Marra M.A."/>
            <person name="Douglas C.J."/>
            <person name="Ritland K."/>
            <person name="Bohlmann J."/>
        </authorList>
    </citation>
    <scope>NUCLEOTIDE SEQUENCE</scope>
    <source>
        <tissue evidence="4">Green portion of the leader tissue</tissue>
    </source>
</reference>
<dbReference type="AlphaFoldDB" id="A9P1U3"/>
<evidence type="ECO:0000259" key="3">
    <source>
        <dbReference type="PROSITE" id="PS50891"/>
    </source>
</evidence>
<evidence type="ECO:0000256" key="1">
    <source>
        <dbReference type="ARBA" id="ARBA00005474"/>
    </source>
</evidence>
<dbReference type="PANTHER" id="PTHR31301">
    <property type="entry name" value="LOB DOMAIN-CONTAINING PROTEIN 4-RELATED"/>
    <property type="match status" value="1"/>
</dbReference>
<sequence length="135" mass="14975">MEGKQCLDNCTILYRLASNDLHKFSILQKVFGACNVIKLIQDLSPDQRVDAINSMVYEASARLQDPALGCVGIIQQLQLQISDLQSRITATQATIQKIRSQEAQLVASIPGFNNKFNPTMSTSLNDSDDEDEDLE</sequence>
<dbReference type="InterPro" id="IPR004883">
    <property type="entry name" value="LOB"/>
</dbReference>
<name>A9P1U3_PICSI</name>
<feature type="domain" description="LOB" evidence="3">
    <location>
        <begin position="1"/>
        <end position="95"/>
    </location>
</feature>
<feature type="coiled-coil region" evidence="2">
    <location>
        <begin position="74"/>
        <end position="101"/>
    </location>
</feature>
<evidence type="ECO:0000256" key="2">
    <source>
        <dbReference type="SAM" id="Coils"/>
    </source>
</evidence>
<dbReference type="PANTHER" id="PTHR31301:SF58">
    <property type="entry name" value="LOB DOMAIN-CONTAINING PROTEIN 3"/>
    <property type="match status" value="1"/>
</dbReference>
<dbReference type="EMBL" id="EF087617">
    <property type="protein sequence ID" value="ABK26854.1"/>
    <property type="molecule type" value="mRNA"/>
</dbReference>
<keyword evidence="2" id="KW-0175">Coiled coil</keyword>
<evidence type="ECO:0000313" key="4">
    <source>
        <dbReference type="EMBL" id="ABK26854.1"/>
    </source>
</evidence>
<proteinExistence type="evidence at transcript level"/>
<protein>
    <recommendedName>
        <fullName evidence="3">LOB domain-containing protein</fullName>
    </recommendedName>
</protein>
<organism evidence="4">
    <name type="scientific">Picea sitchensis</name>
    <name type="common">Sitka spruce</name>
    <name type="synonym">Pinus sitchensis</name>
    <dbReference type="NCBI Taxonomy" id="3332"/>
    <lineage>
        <taxon>Eukaryota</taxon>
        <taxon>Viridiplantae</taxon>
        <taxon>Streptophyta</taxon>
        <taxon>Embryophyta</taxon>
        <taxon>Tracheophyta</taxon>
        <taxon>Spermatophyta</taxon>
        <taxon>Pinopsida</taxon>
        <taxon>Pinidae</taxon>
        <taxon>Conifers I</taxon>
        <taxon>Pinales</taxon>
        <taxon>Pinaceae</taxon>
        <taxon>Picea</taxon>
    </lineage>
</organism>